<protein>
    <submittedName>
        <fullName evidence="2">Uncharacterized protein</fullName>
    </submittedName>
</protein>
<dbReference type="KEGG" id="ptm:GSPATT00032490001"/>
<proteinExistence type="predicted"/>
<evidence type="ECO:0000256" key="1">
    <source>
        <dbReference type="SAM" id="SignalP"/>
    </source>
</evidence>
<dbReference type="GeneID" id="5015820"/>
<dbReference type="AlphaFoldDB" id="A0BVS1"/>
<keyword evidence="3" id="KW-1185">Reference proteome</keyword>
<dbReference type="InParanoid" id="A0BVS1"/>
<gene>
    <name evidence="2" type="ORF">GSPATT00032490001</name>
</gene>
<feature type="signal peptide" evidence="1">
    <location>
        <begin position="1"/>
        <end position="18"/>
    </location>
</feature>
<name>A0BVS1_PARTE</name>
<dbReference type="RefSeq" id="XP_001430036.1">
    <property type="nucleotide sequence ID" value="XM_001429999.1"/>
</dbReference>
<sequence length="608" mass="71366">MNQIFVPLALLLFQQMLSNPKLDVKSNVNFKIQIQHQLIKPFSTIKNLIEIFYCKAEIDKMILQMSYTQLLILSDEISQSILSQDRRQNTTTWDGQIKSYNIYQLKGIHDGNQSIINFGFMLKMKDYIHQLCMARLFNTIHILLLKNKNYYMFCLCGIRNEKNEQERVQNSHGTSLQSNMRLEKYGSLNSLFNAQDSNRVSQEYTDFLCEYDKNYQEKSQLFEVNVYSPCQKLEESKTNSEESVLMHQGDGLLVKLSNVNQQSIVKLKDTFTAFIMRILYDIKFYFEITPQQEVKFVKQLVPNIITELTYRRIKNDKLLIVHDPTGSFLFKHLSSSQQVYFIEETQVYRPIIDKGIDILNCHNKIHFVANSDIRVKQDTAIVNLLFLHDVPIFSIIQEYLTLAHDLILILSPKLEYHEMISQLRQGIKNSEQSRIYCSVEIQSVYESNKIVAFIVYYGEISQINQNQQLHFLYKCISKAIQKTFKYKVFLKNLRTQIGLMKLVDLFSLYGLLFDSSDVNFKKFYKQVKKQYFPKIKSEKFIQMDSSKSSTESESEGIQEVESANSLFTEIKSYSKSESISMSKYVYVHFHSQNSQKSTQYEEQIQFSQ</sequence>
<feature type="chain" id="PRO_5002623179" evidence="1">
    <location>
        <begin position="19"/>
        <end position="608"/>
    </location>
</feature>
<evidence type="ECO:0000313" key="2">
    <source>
        <dbReference type="EMBL" id="CAK62638.1"/>
    </source>
</evidence>
<organism evidence="2 3">
    <name type="scientific">Paramecium tetraurelia</name>
    <dbReference type="NCBI Taxonomy" id="5888"/>
    <lineage>
        <taxon>Eukaryota</taxon>
        <taxon>Sar</taxon>
        <taxon>Alveolata</taxon>
        <taxon>Ciliophora</taxon>
        <taxon>Intramacronucleata</taxon>
        <taxon>Oligohymenophorea</taxon>
        <taxon>Peniculida</taxon>
        <taxon>Parameciidae</taxon>
        <taxon>Paramecium</taxon>
    </lineage>
</organism>
<reference evidence="2 3" key="1">
    <citation type="journal article" date="2006" name="Nature">
        <title>Global trends of whole-genome duplications revealed by the ciliate Paramecium tetraurelia.</title>
        <authorList>
            <consortium name="Genoscope"/>
            <person name="Aury J.-M."/>
            <person name="Jaillon O."/>
            <person name="Duret L."/>
            <person name="Noel B."/>
            <person name="Jubin C."/>
            <person name="Porcel B.M."/>
            <person name="Segurens B."/>
            <person name="Daubin V."/>
            <person name="Anthouard V."/>
            <person name="Aiach N."/>
            <person name="Arnaiz O."/>
            <person name="Billaut A."/>
            <person name="Beisson J."/>
            <person name="Blanc I."/>
            <person name="Bouhouche K."/>
            <person name="Camara F."/>
            <person name="Duharcourt S."/>
            <person name="Guigo R."/>
            <person name="Gogendeau D."/>
            <person name="Katinka M."/>
            <person name="Keller A.-M."/>
            <person name="Kissmehl R."/>
            <person name="Klotz C."/>
            <person name="Koll F."/>
            <person name="Le Moue A."/>
            <person name="Lepere C."/>
            <person name="Malinsky S."/>
            <person name="Nowacki M."/>
            <person name="Nowak J.K."/>
            <person name="Plattner H."/>
            <person name="Poulain J."/>
            <person name="Ruiz F."/>
            <person name="Serrano V."/>
            <person name="Zagulski M."/>
            <person name="Dessen P."/>
            <person name="Betermier M."/>
            <person name="Weissenbach J."/>
            <person name="Scarpelli C."/>
            <person name="Schachter V."/>
            <person name="Sperling L."/>
            <person name="Meyer E."/>
            <person name="Cohen J."/>
            <person name="Wincker P."/>
        </authorList>
    </citation>
    <scope>NUCLEOTIDE SEQUENCE [LARGE SCALE GENOMIC DNA]</scope>
    <source>
        <strain evidence="2 3">Stock d4-2</strain>
    </source>
</reference>
<keyword evidence="1" id="KW-0732">Signal</keyword>
<accession>A0BVS1</accession>
<dbReference type="OMA" id="IDILNCH"/>
<evidence type="ECO:0000313" key="3">
    <source>
        <dbReference type="Proteomes" id="UP000000600"/>
    </source>
</evidence>
<dbReference type="EMBL" id="CT868020">
    <property type="protein sequence ID" value="CAK62638.1"/>
    <property type="molecule type" value="Genomic_DNA"/>
</dbReference>
<dbReference type="OrthoDB" id="301137at2759"/>
<dbReference type="Proteomes" id="UP000000600">
    <property type="component" value="Unassembled WGS sequence"/>
</dbReference>
<dbReference type="HOGENOM" id="CLU_031339_0_0_1"/>